<evidence type="ECO:0000313" key="8">
    <source>
        <dbReference type="EMBL" id="GGG56754.1"/>
    </source>
</evidence>
<dbReference type="AlphaFoldDB" id="A0A917LTN1"/>
<dbReference type="InterPro" id="IPR010998">
    <property type="entry name" value="Integrase_recombinase_N"/>
</dbReference>
<dbReference type="InterPro" id="IPR002104">
    <property type="entry name" value="Integrase_catalytic"/>
</dbReference>
<comment type="caution">
    <text evidence="8">The sequence shown here is derived from an EMBL/GenBank/DDBJ whole genome shotgun (WGS) entry which is preliminary data.</text>
</comment>
<comment type="similarity">
    <text evidence="1">Belongs to the 'phage' integrase family.</text>
</comment>
<dbReference type="Gene3D" id="1.10.443.10">
    <property type="entry name" value="Intergrase catalytic core"/>
    <property type="match status" value="1"/>
</dbReference>
<keyword evidence="9" id="KW-1185">Reference proteome</keyword>
<evidence type="ECO:0000256" key="2">
    <source>
        <dbReference type="ARBA" id="ARBA00022908"/>
    </source>
</evidence>
<dbReference type="PROSITE" id="PS51898">
    <property type="entry name" value="TYR_RECOMBINASE"/>
    <property type="match status" value="1"/>
</dbReference>
<dbReference type="Pfam" id="PF00589">
    <property type="entry name" value="Phage_integrase"/>
    <property type="match status" value="1"/>
</dbReference>
<keyword evidence="3 5" id="KW-0238">DNA-binding</keyword>
<evidence type="ECO:0000256" key="3">
    <source>
        <dbReference type="ARBA" id="ARBA00023125"/>
    </source>
</evidence>
<protein>
    <submittedName>
        <fullName evidence="8">Integrase</fullName>
    </submittedName>
</protein>
<organism evidence="8 9">
    <name type="scientific">Bizionia arctica</name>
    <dbReference type="NCBI Taxonomy" id="1495645"/>
    <lineage>
        <taxon>Bacteria</taxon>
        <taxon>Pseudomonadati</taxon>
        <taxon>Bacteroidota</taxon>
        <taxon>Flavobacteriia</taxon>
        <taxon>Flavobacteriales</taxon>
        <taxon>Flavobacteriaceae</taxon>
        <taxon>Bizionia</taxon>
    </lineage>
</organism>
<dbReference type="InterPro" id="IPR013762">
    <property type="entry name" value="Integrase-like_cat_sf"/>
</dbReference>
<name>A0A917LTN1_9FLAO</name>
<reference evidence="8" key="1">
    <citation type="journal article" date="2014" name="Int. J. Syst. Evol. Microbiol.">
        <title>Complete genome sequence of Corynebacterium casei LMG S-19264T (=DSM 44701T), isolated from a smear-ripened cheese.</title>
        <authorList>
            <consortium name="US DOE Joint Genome Institute (JGI-PGF)"/>
            <person name="Walter F."/>
            <person name="Albersmeier A."/>
            <person name="Kalinowski J."/>
            <person name="Ruckert C."/>
        </authorList>
    </citation>
    <scope>NUCLEOTIDE SEQUENCE</scope>
    <source>
        <strain evidence="8">CGMCC 1.12751</strain>
    </source>
</reference>
<dbReference type="GO" id="GO:0003677">
    <property type="term" value="F:DNA binding"/>
    <property type="evidence" value="ECO:0007669"/>
    <property type="project" value="UniProtKB-UniRule"/>
</dbReference>
<dbReference type="InterPro" id="IPR004107">
    <property type="entry name" value="Integrase_SAM-like_N"/>
</dbReference>
<dbReference type="PANTHER" id="PTHR30349">
    <property type="entry name" value="PHAGE INTEGRASE-RELATED"/>
    <property type="match status" value="1"/>
</dbReference>
<proteinExistence type="inferred from homology"/>
<dbReference type="InterPro" id="IPR044068">
    <property type="entry name" value="CB"/>
</dbReference>
<dbReference type="SUPFAM" id="SSF56349">
    <property type="entry name" value="DNA breaking-rejoining enzymes"/>
    <property type="match status" value="1"/>
</dbReference>
<evidence type="ECO:0000256" key="5">
    <source>
        <dbReference type="PROSITE-ProRule" id="PRU01248"/>
    </source>
</evidence>
<feature type="domain" description="Tyr recombinase" evidence="6">
    <location>
        <begin position="203"/>
        <end position="375"/>
    </location>
</feature>
<dbReference type="Pfam" id="PF13495">
    <property type="entry name" value="Phage_int_SAM_4"/>
    <property type="match status" value="1"/>
</dbReference>
<keyword evidence="2" id="KW-0229">DNA integration</keyword>
<sequence length="402" mass="46486">MKITVTLKPLLHKNHSQIAIDFPFSDSTKDYIKKFNGVTWSATNKTYYVSHSDQTLHFLFSYLQKGGYYINYSALKLIKKAPESPTSKIKPPDKLSLFKELTLDQKKLLKEYVTYLRGKRLSESTVSSYGYFILRFLHHHKNLDKTNWNTRSLESFMEEIITKEFYSISSHRQCISSFKHFTAFCELDNFDATNFARPKKSNFLPTILSKEAIIDLLQVTKNLKHRAILGLLYSGGLRIGELLNLKLNNLDIDRSQIHIQQGKGRKDRVVVMSEVIKPLLLNYIQTYRPAVYVIEGRDGGLYSASSIRNFLKQSCKLAGIHKVVTPHTLRHSYATHMLENGIDLRYIQELLGHVKPETTMIYTHVAQKNIMQIRNPLDVIVEELRLKDKGNNKVLISRNYNP</sequence>
<dbReference type="PANTHER" id="PTHR30349:SF64">
    <property type="entry name" value="PROPHAGE INTEGRASE INTD-RELATED"/>
    <property type="match status" value="1"/>
</dbReference>
<evidence type="ECO:0000256" key="4">
    <source>
        <dbReference type="ARBA" id="ARBA00023172"/>
    </source>
</evidence>
<dbReference type="Proteomes" id="UP000625976">
    <property type="component" value="Unassembled WGS sequence"/>
</dbReference>
<dbReference type="InterPro" id="IPR050090">
    <property type="entry name" value="Tyrosine_recombinase_XerCD"/>
</dbReference>
<evidence type="ECO:0000313" key="9">
    <source>
        <dbReference type="Proteomes" id="UP000625976"/>
    </source>
</evidence>
<dbReference type="InterPro" id="IPR011010">
    <property type="entry name" value="DNA_brk_join_enz"/>
</dbReference>
<dbReference type="GO" id="GO:0006310">
    <property type="term" value="P:DNA recombination"/>
    <property type="evidence" value="ECO:0007669"/>
    <property type="project" value="UniProtKB-KW"/>
</dbReference>
<evidence type="ECO:0000256" key="1">
    <source>
        <dbReference type="ARBA" id="ARBA00008857"/>
    </source>
</evidence>
<keyword evidence="4" id="KW-0233">DNA recombination</keyword>
<evidence type="ECO:0000259" key="7">
    <source>
        <dbReference type="PROSITE" id="PS51900"/>
    </source>
</evidence>
<dbReference type="GO" id="GO:0015074">
    <property type="term" value="P:DNA integration"/>
    <property type="evidence" value="ECO:0007669"/>
    <property type="project" value="UniProtKB-KW"/>
</dbReference>
<gene>
    <name evidence="8" type="ORF">GCM10010976_29500</name>
</gene>
<dbReference type="RefSeq" id="WP_188466198.1">
    <property type="nucleotide sequence ID" value="NZ_BMFQ01000003.1"/>
</dbReference>
<dbReference type="PROSITE" id="PS51900">
    <property type="entry name" value="CB"/>
    <property type="match status" value="1"/>
</dbReference>
<dbReference type="EMBL" id="BMFQ01000003">
    <property type="protein sequence ID" value="GGG56754.1"/>
    <property type="molecule type" value="Genomic_DNA"/>
</dbReference>
<dbReference type="Gene3D" id="1.10.150.130">
    <property type="match status" value="1"/>
</dbReference>
<evidence type="ECO:0000259" key="6">
    <source>
        <dbReference type="PROSITE" id="PS51898"/>
    </source>
</evidence>
<feature type="domain" description="Core-binding (CB)" evidence="7">
    <location>
        <begin position="103"/>
        <end position="186"/>
    </location>
</feature>
<accession>A0A917LTN1</accession>
<reference evidence="8" key="2">
    <citation type="submission" date="2020-09" db="EMBL/GenBank/DDBJ databases">
        <authorList>
            <person name="Sun Q."/>
            <person name="Zhou Y."/>
        </authorList>
    </citation>
    <scope>NUCLEOTIDE SEQUENCE</scope>
    <source>
        <strain evidence="8">CGMCC 1.12751</strain>
    </source>
</reference>